<dbReference type="OrthoDB" id="10516407at2759"/>
<organism evidence="2 3">
    <name type="scientific">Eumeta variegata</name>
    <name type="common">Bagworm moth</name>
    <name type="synonym">Eumeta japonica</name>
    <dbReference type="NCBI Taxonomy" id="151549"/>
    <lineage>
        <taxon>Eukaryota</taxon>
        <taxon>Metazoa</taxon>
        <taxon>Ecdysozoa</taxon>
        <taxon>Arthropoda</taxon>
        <taxon>Hexapoda</taxon>
        <taxon>Insecta</taxon>
        <taxon>Pterygota</taxon>
        <taxon>Neoptera</taxon>
        <taxon>Endopterygota</taxon>
        <taxon>Lepidoptera</taxon>
        <taxon>Glossata</taxon>
        <taxon>Ditrysia</taxon>
        <taxon>Tineoidea</taxon>
        <taxon>Psychidae</taxon>
        <taxon>Oiketicinae</taxon>
        <taxon>Eumeta</taxon>
    </lineage>
</organism>
<gene>
    <name evidence="2" type="ORF">EVAR_96346_1</name>
</gene>
<evidence type="ECO:0000313" key="3">
    <source>
        <dbReference type="Proteomes" id="UP000299102"/>
    </source>
</evidence>
<dbReference type="AlphaFoldDB" id="A0A4C1VYS1"/>
<dbReference type="Proteomes" id="UP000299102">
    <property type="component" value="Unassembled WGS sequence"/>
</dbReference>
<proteinExistence type="predicted"/>
<feature type="region of interest" description="Disordered" evidence="1">
    <location>
        <begin position="25"/>
        <end position="44"/>
    </location>
</feature>
<dbReference type="EMBL" id="BGZK01000429">
    <property type="protein sequence ID" value="GBP43084.1"/>
    <property type="molecule type" value="Genomic_DNA"/>
</dbReference>
<keyword evidence="3" id="KW-1185">Reference proteome</keyword>
<protein>
    <submittedName>
        <fullName evidence="2">Uncharacterized protein</fullName>
    </submittedName>
</protein>
<name>A0A4C1VYS1_EUMVA</name>
<evidence type="ECO:0000313" key="2">
    <source>
        <dbReference type="EMBL" id="GBP43084.1"/>
    </source>
</evidence>
<accession>A0A4C1VYS1</accession>
<reference evidence="2 3" key="1">
    <citation type="journal article" date="2019" name="Commun. Biol.">
        <title>The bagworm genome reveals a unique fibroin gene that provides high tensile strength.</title>
        <authorList>
            <person name="Kono N."/>
            <person name="Nakamura H."/>
            <person name="Ohtoshi R."/>
            <person name="Tomita M."/>
            <person name="Numata K."/>
            <person name="Arakawa K."/>
        </authorList>
    </citation>
    <scope>NUCLEOTIDE SEQUENCE [LARGE SCALE GENOMIC DNA]</scope>
</reference>
<sequence>MYKIDGFLLENPPHTANIRYHSLTPSPGHTIPPSPSYVIAQSPGHTIPPSPVTISIPEDHEFTEAELNMIESEPQNRINILSQEIIVPPNNPKNIIKTAFLNAKNNNAMQ</sequence>
<evidence type="ECO:0000256" key="1">
    <source>
        <dbReference type="SAM" id="MobiDB-lite"/>
    </source>
</evidence>
<comment type="caution">
    <text evidence="2">The sequence shown here is derived from an EMBL/GenBank/DDBJ whole genome shotgun (WGS) entry which is preliminary data.</text>
</comment>